<protein>
    <submittedName>
        <fullName evidence="1">Uncharacterized protein</fullName>
    </submittedName>
</protein>
<name>A0A7W6G038_9SPHN</name>
<sequence length="38" mass="4156">MRKAGSKDRSTGSQSNWFFADGTKTVADCSMSDIEARL</sequence>
<dbReference type="EMBL" id="JACIDY010000016">
    <property type="protein sequence ID" value="MBB3941730.1"/>
    <property type="molecule type" value="Genomic_DNA"/>
</dbReference>
<reference evidence="1 2" key="1">
    <citation type="submission" date="2020-08" db="EMBL/GenBank/DDBJ databases">
        <title>Genomic Encyclopedia of Type Strains, Phase IV (KMG-IV): sequencing the most valuable type-strain genomes for metagenomic binning, comparative biology and taxonomic classification.</title>
        <authorList>
            <person name="Goeker M."/>
        </authorList>
    </citation>
    <scope>NUCLEOTIDE SEQUENCE [LARGE SCALE GENOMIC DNA]</scope>
    <source>
        <strain evidence="1 2">DSM 27568</strain>
    </source>
</reference>
<evidence type="ECO:0000313" key="1">
    <source>
        <dbReference type="EMBL" id="MBB3941730.1"/>
    </source>
</evidence>
<gene>
    <name evidence="1" type="ORF">GGR39_003411</name>
</gene>
<proteinExistence type="predicted"/>
<organism evidence="1 2">
    <name type="scientific">Novosphingobium fluoreni</name>
    <dbReference type="NCBI Taxonomy" id="1391222"/>
    <lineage>
        <taxon>Bacteria</taxon>
        <taxon>Pseudomonadati</taxon>
        <taxon>Pseudomonadota</taxon>
        <taxon>Alphaproteobacteria</taxon>
        <taxon>Sphingomonadales</taxon>
        <taxon>Sphingomonadaceae</taxon>
        <taxon>Novosphingobium</taxon>
    </lineage>
</organism>
<comment type="caution">
    <text evidence="1">The sequence shown here is derived from an EMBL/GenBank/DDBJ whole genome shotgun (WGS) entry which is preliminary data.</text>
</comment>
<evidence type="ECO:0000313" key="2">
    <source>
        <dbReference type="Proteomes" id="UP000561459"/>
    </source>
</evidence>
<dbReference type="Proteomes" id="UP000561459">
    <property type="component" value="Unassembled WGS sequence"/>
</dbReference>
<accession>A0A7W6G038</accession>
<dbReference type="AlphaFoldDB" id="A0A7W6G038"/>
<keyword evidence="2" id="KW-1185">Reference proteome</keyword>